<dbReference type="PANTHER" id="PTHR47743">
    <property type="entry name" value="KIAA1210 / KIAA1211 FAMILY MEMBER"/>
    <property type="match status" value="1"/>
</dbReference>
<feature type="compositionally biased region" description="Low complexity" evidence="2">
    <location>
        <begin position="313"/>
        <end position="326"/>
    </location>
</feature>
<keyword evidence="5" id="KW-1185">Reference proteome</keyword>
<dbReference type="InterPro" id="IPR023346">
    <property type="entry name" value="Lysozyme-like_dom_sf"/>
</dbReference>
<reference evidence="4 5" key="1">
    <citation type="submission" date="2019-01" db="EMBL/GenBank/DDBJ databases">
        <title>Draft Genome and Complete Hox-Cluster Characterization of the Sterlet Sturgeon (Acipenser ruthenus).</title>
        <authorList>
            <person name="Wei Q."/>
        </authorList>
    </citation>
    <scope>NUCLEOTIDE SEQUENCE [LARGE SCALE GENOMIC DNA]</scope>
    <source>
        <strain evidence="4">WHYD16114868_AA</strain>
        <tissue evidence="4">Blood</tissue>
    </source>
</reference>
<comment type="similarity">
    <text evidence="1">Belongs to the glycosyl hydrolase 23 family.</text>
</comment>
<evidence type="ECO:0000313" key="5">
    <source>
        <dbReference type="Proteomes" id="UP000289886"/>
    </source>
</evidence>
<organism evidence="4 5">
    <name type="scientific">Acipenser ruthenus</name>
    <name type="common">Sterlet sturgeon</name>
    <dbReference type="NCBI Taxonomy" id="7906"/>
    <lineage>
        <taxon>Eukaryota</taxon>
        <taxon>Metazoa</taxon>
        <taxon>Chordata</taxon>
        <taxon>Craniata</taxon>
        <taxon>Vertebrata</taxon>
        <taxon>Euteleostomi</taxon>
        <taxon>Actinopterygii</taxon>
        <taxon>Chondrostei</taxon>
        <taxon>Acipenseriformes</taxon>
        <taxon>Acipenseridae</taxon>
        <taxon>Acipenser</taxon>
    </lineage>
</organism>
<evidence type="ECO:0000256" key="2">
    <source>
        <dbReference type="SAM" id="MobiDB-lite"/>
    </source>
</evidence>
<dbReference type="SUPFAM" id="SSF53955">
    <property type="entry name" value="Lysozyme-like"/>
    <property type="match status" value="1"/>
</dbReference>
<dbReference type="PANTHER" id="PTHR47743:SF2">
    <property type="entry name" value="ACROSOMAL PROTEIN KIAA1210"/>
    <property type="match status" value="1"/>
</dbReference>
<feature type="domain" description="DUF4592" evidence="3">
    <location>
        <begin position="261"/>
        <end position="359"/>
    </location>
</feature>
<dbReference type="InterPro" id="IPR028030">
    <property type="entry name" value="DUF4592"/>
</dbReference>
<evidence type="ECO:0000256" key="1">
    <source>
        <dbReference type="ARBA" id="ARBA00008902"/>
    </source>
</evidence>
<feature type="region of interest" description="Disordered" evidence="2">
    <location>
        <begin position="172"/>
        <end position="221"/>
    </location>
</feature>
<evidence type="ECO:0000313" key="4">
    <source>
        <dbReference type="EMBL" id="RXM94900.1"/>
    </source>
</evidence>
<protein>
    <submittedName>
        <fullName evidence="4">Lysozyme g</fullName>
    </submittedName>
</protein>
<accession>A0A444V3A4</accession>
<dbReference type="Gene3D" id="1.10.530.10">
    <property type="match status" value="1"/>
</dbReference>
<feature type="region of interest" description="Disordered" evidence="2">
    <location>
        <begin position="306"/>
        <end position="326"/>
    </location>
</feature>
<proteinExistence type="inferred from homology"/>
<dbReference type="InterPro" id="IPR026713">
    <property type="entry name" value="CRACD-like"/>
</dbReference>
<feature type="region of interest" description="Disordered" evidence="2">
    <location>
        <begin position="270"/>
        <end position="293"/>
    </location>
</feature>
<dbReference type="GO" id="GO:0003796">
    <property type="term" value="F:lysozyme activity"/>
    <property type="evidence" value="ECO:0007669"/>
    <property type="project" value="InterPro"/>
</dbReference>
<feature type="compositionally biased region" description="Polar residues" evidence="2">
    <location>
        <begin position="185"/>
        <end position="198"/>
    </location>
</feature>
<dbReference type="PRINTS" id="PR00749">
    <property type="entry name" value="LYSOZYMEG"/>
</dbReference>
<dbReference type="Proteomes" id="UP000289886">
    <property type="component" value="Unassembled WGS sequence"/>
</dbReference>
<dbReference type="GO" id="GO:0009253">
    <property type="term" value="P:peptidoglycan catabolic process"/>
    <property type="evidence" value="ECO:0007669"/>
    <property type="project" value="InterPro"/>
</dbReference>
<dbReference type="AlphaFoldDB" id="A0A444V3A4"/>
<comment type="caution">
    <text evidence="4">The sequence shown here is derived from an EMBL/GenBank/DDBJ whole genome shotgun (WGS) entry which is preliminary data.</text>
</comment>
<sequence length="371" mass="40297">MACIYGDVTKIDTTGASEKTAKQDKLTVKGVAASHKLAEHDLANMNKYKPLIIKVGRAQQMDPCVIAGIISRESRAGTQLKDGWSTDKKGFGLMQERSRLESLKRESSTAHLGHQFKNKVPDAPLVWALRYGLDTLGLQCVHTHLYENKADFASRKKKSKFQTFKNFFVKKKRKEPPAPDGESVLKQSRSSDNVSNPDQAEVLSDSEEYETGSKGSMGNKALSHDSVFVSDKPSSEANDGLVSSQENIQGKVKSLQFQLQQAIRMDSPLAVTPGKKCDDGGALSEDDGLPKSPPEISTLHTVLTGSTHRAGNDASSSLASPLVSPDRAPLPADFSSPATPLACLDNSVAKHRIAVKHKACARRRPARVRTH</sequence>
<name>A0A444V3A4_ACIRT</name>
<dbReference type="EMBL" id="SCEB01002884">
    <property type="protein sequence ID" value="RXM94900.1"/>
    <property type="molecule type" value="Genomic_DNA"/>
</dbReference>
<evidence type="ECO:0000259" key="3">
    <source>
        <dbReference type="Pfam" id="PF15262"/>
    </source>
</evidence>
<dbReference type="InterPro" id="IPR002152">
    <property type="entry name" value="Glyco_hydro_23"/>
</dbReference>
<gene>
    <name evidence="4" type="ORF">EOD39_17477</name>
</gene>
<dbReference type="Pfam" id="PF15262">
    <property type="entry name" value="DUF4592"/>
    <property type="match status" value="1"/>
</dbReference>